<gene>
    <name evidence="1" type="ORF">A3B24_00040</name>
</gene>
<evidence type="ECO:0000313" key="2">
    <source>
        <dbReference type="Proteomes" id="UP000176917"/>
    </source>
</evidence>
<dbReference type="AlphaFoldDB" id="A0A1G2RJ18"/>
<comment type="caution">
    <text evidence="1">The sequence shown here is derived from an EMBL/GenBank/DDBJ whole genome shotgun (WGS) entry which is preliminary data.</text>
</comment>
<protein>
    <submittedName>
        <fullName evidence="1">Uncharacterized protein</fullName>
    </submittedName>
</protein>
<reference evidence="1 2" key="1">
    <citation type="journal article" date="2016" name="Nat. Commun.">
        <title>Thousands of microbial genomes shed light on interconnected biogeochemical processes in an aquifer system.</title>
        <authorList>
            <person name="Anantharaman K."/>
            <person name="Brown C.T."/>
            <person name="Hug L.A."/>
            <person name="Sharon I."/>
            <person name="Castelle C.J."/>
            <person name="Probst A.J."/>
            <person name="Thomas B.C."/>
            <person name="Singh A."/>
            <person name="Wilkins M.J."/>
            <person name="Karaoz U."/>
            <person name="Brodie E.L."/>
            <person name="Williams K.H."/>
            <person name="Hubbard S.S."/>
            <person name="Banfield J.F."/>
        </authorList>
    </citation>
    <scope>NUCLEOTIDE SEQUENCE [LARGE SCALE GENOMIC DNA]</scope>
</reference>
<organism evidence="1 2">
    <name type="scientific">Candidatus Wildermuthbacteria bacterium RIFCSPLOWO2_01_FULL_48_16</name>
    <dbReference type="NCBI Taxonomy" id="1802461"/>
    <lineage>
        <taxon>Bacteria</taxon>
        <taxon>Candidatus Wildermuthiibacteriota</taxon>
    </lineage>
</organism>
<accession>A0A1G2RJ18</accession>
<name>A0A1G2RJ18_9BACT</name>
<sequence>MYRENKGRVRVVTDDLEGVVETQSKTAGFGAIFGILFHAELDTVYGKATVDYIVRTRDIEDFDPEDLQWLYLTMVPMSSAPPGARNAQWN</sequence>
<dbReference type="Proteomes" id="UP000176917">
    <property type="component" value="Unassembled WGS sequence"/>
</dbReference>
<dbReference type="STRING" id="1802461.A3B24_00040"/>
<dbReference type="EMBL" id="MHUG01000021">
    <property type="protein sequence ID" value="OHA72844.1"/>
    <property type="molecule type" value="Genomic_DNA"/>
</dbReference>
<evidence type="ECO:0000313" key="1">
    <source>
        <dbReference type="EMBL" id="OHA72844.1"/>
    </source>
</evidence>
<proteinExistence type="predicted"/>